<name>H6RU68_BLASD</name>
<protein>
    <recommendedName>
        <fullName evidence="5">Hemerythrin-like domain-containing protein</fullName>
    </recommendedName>
</protein>
<gene>
    <name evidence="3" type="ordered locus">BLASA_4893</name>
</gene>
<evidence type="ECO:0000313" key="4">
    <source>
        <dbReference type="Proteomes" id="UP000007517"/>
    </source>
</evidence>
<evidence type="ECO:0000313" key="3">
    <source>
        <dbReference type="EMBL" id="CCG05675.1"/>
    </source>
</evidence>
<feature type="domain" description="DUF2249" evidence="2">
    <location>
        <begin position="158"/>
        <end position="226"/>
    </location>
</feature>
<dbReference type="InterPro" id="IPR018720">
    <property type="entry name" value="DUF2249"/>
</dbReference>
<dbReference type="RefSeq" id="WP_014378541.1">
    <property type="nucleotide sequence ID" value="NC_016943.1"/>
</dbReference>
<dbReference type="Pfam" id="PF01814">
    <property type="entry name" value="Hemerythrin"/>
    <property type="match status" value="1"/>
</dbReference>
<evidence type="ECO:0000259" key="1">
    <source>
        <dbReference type="Pfam" id="PF01814"/>
    </source>
</evidence>
<dbReference type="InterPro" id="IPR012312">
    <property type="entry name" value="Hemerythrin-like"/>
</dbReference>
<dbReference type="STRING" id="1146883.BLASA_4893"/>
<evidence type="ECO:0008006" key="5">
    <source>
        <dbReference type="Google" id="ProtNLM"/>
    </source>
</evidence>
<accession>H6RU68</accession>
<dbReference type="OrthoDB" id="8451629at2"/>
<dbReference type="eggNOG" id="COG4309">
    <property type="taxonomic scope" value="Bacteria"/>
</dbReference>
<sequence length="230" mass="26208">MPDGHLLVDEHAVVLQQVKARMDPILGALGDGHWPRTELQDLLDYLRYELLDQTVHEERLLFPLAAGGFRNAEIEQLVDDHVALRDAADRLVEEVAAGPEERDSDELATFLRHLHNLLDAHLVREERMLAAVTLEGVEGRRRPTWSRDWYPLTQGPVLDLDVLPEQHAARVAMQRLARLSEGEVVEVSSSRALTVLRASVANRWAADYGWTCLEEGPNRWRAEITRRRPQ</sequence>
<dbReference type="KEGG" id="bsd:BLASA_4893"/>
<dbReference type="AlphaFoldDB" id="H6RU68"/>
<keyword evidence="4" id="KW-1185">Reference proteome</keyword>
<dbReference type="Proteomes" id="UP000007517">
    <property type="component" value="Chromosome"/>
</dbReference>
<dbReference type="Pfam" id="PF10006">
    <property type="entry name" value="DUF2249"/>
    <property type="match status" value="1"/>
</dbReference>
<reference evidence="4" key="2">
    <citation type="submission" date="2012-02" db="EMBL/GenBank/DDBJ databases">
        <title>Complete genome sequence of Blastococcus saxobsidens strain DD2.</title>
        <authorList>
            <person name="Genoscope."/>
        </authorList>
    </citation>
    <scope>NUCLEOTIDE SEQUENCE [LARGE SCALE GENOMIC DNA]</scope>
    <source>
        <strain evidence="4">DD2</strain>
    </source>
</reference>
<dbReference type="Gene3D" id="1.20.120.520">
    <property type="entry name" value="nmb1532 protein domain like"/>
    <property type="match status" value="1"/>
</dbReference>
<organism evidence="3 4">
    <name type="scientific">Blastococcus saxobsidens (strain DD2)</name>
    <dbReference type="NCBI Taxonomy" id="1146883"/>
    <lineage>
        <taxon>Bacteria</taxon>
        <taxon>Bacillati</taxon>
        <taxon>Actinomycetota</taxon>
        <taxon>Actinomycetes</taxon>
        <taxon>Geodermatophilales</taxon>
        <taxon>Geodermatophilaceae</taxon>
        <taxon>Blastococcus</taxon>
    </lineage>
</organism>
<dbReference type="HOGENOM" id="CLU_1202912_0_0_11"/>
<dbReference type="EMBL" id="FO117623">
    <property type="protein sequence ID" value="CCG05675.1"/>
    <property type="molecule type" value="Genomic_DNA"/>
</dbReference>
<proteinExistence type="predicted"/>
<evidence type="ECO:0000259" key="2">
    <source>
        <dbReference type="Pfam" id="PF10006"/>
    </source>
</evidence>
<reference evidence="3 4" key="1">
    <citation type="journal article" date="2012" name="J. Bacteriol.">
        <title>Genome Sequence of Blastococcus saxobsidens DD2, a Stone-Inhabiting Bacterium.</title>
        <authorList>
            <person name="Chouaia B."/>
            <person name="Crotti E."/>
            <person name="Brusetti L."/>
            <person name="Daffonchio D."/>
            <person name="Essoussi I."/>
            <person name="Nouioui I."/>
            <person name="Sbissi I."/>
            <person name="Ghodhbane-Gtari F."/>
            <person name="Gtari M."/>
            <person name="Vacherie B."/>
            <person name="Barbe V."/>
            <person name="Medigue C."/>
            <person name="Gury J."/>
            <person name="Pujic P."/>
            <person name="Normand P."/>
        </authorList>
    </citation>
    <scope>NUCLEOTIDE SEQUENCE [LARGE SCALE GENOMIC DNA]</scope>
    <source>
        <strain evidence="3 4">DD2</strain>
    </source>
</reference>
<feature type="domain" description="Hemerythrin-like" evidence="1">
    <location>
        <begin position="5"/>
        <end position="130"/>
    </location>
</feature>